<evidence type="ECO:0000313" key="1">
    <source>
        <dbReference type="EMBL" id="MDP9822944.1"/>
    </source>
</evidence>
<organism evidence="1 2">
    <name type="scientific">Nocardioides massiliensis</name>
    <dbReference type="NCBI Taxonomy" id="1325935"/>
    <lineage>
        <taxon>Bacteria</taxon>
        <taxon>Bacillati</taxon>
        <taxon>Actinomycetota</taxon>
        <taxon>Actinomycetes</taxon>
        <taxon>Propionibacteriales</taxon>
        <taxon>Nocardioidaceae</taxon>
        <taxon>Nocardioides</taxon>
    </lineage>
</organism>
<accession>A0ABT9NRY8</accession>
<dbReference type="Proteomes" id="UP001240447">
    <property type="component" value="Unassembled WGS sequence"/>
</dbReference>
<name>A0ABT9NRY8_9ACTN</name>
<sequence length="76" mass="8742">MPEDRFYLAVAPYVDQTHECFYHSLTTCLGELDSADVRVKIVDEANDEVLVDEVRTTFDNGFLGFWLPRDIERGCP</sequence>
<proteinExistence type="predicted"/>
<evidence type="ECO:0000313" key="2">
    <source>
        <dbReference type="Proteomes" id="UP001240447"/>
    </source>
</evidence>
<keyword evidence="2" id="KW-1185">Reference proteome</keyword>
<comment type="caution">
    <text evidence="1">The sequence shown here is derived from an EMBL/GenBank/DDBJ whole genome shotgun (WGS) entry which is preliminary data.</text>
</comment>
<dbReference type="Pfam" id="PF21172">
    <property type="entry name" value="CueP"/>
    <property type="match status" value="1"/>
</dbReference>
<protein>
    <submittedName>
        <fullName evidence="1">Uncharacterized protein</fullName>
    </submittedName>
</protein>
<gene>
    <name evidence="1" type="ORF">J2S59_002753</name>
</gene>
<dbReference type="NCBIfam" id="NF038094">
    <property type="entry name" value="CueP_fam"/>
    <property type="match status" value="1"/>
</dbReference>
<dbReference type="Gene3D" id="2.60.40.3700">
    <property type="match status" value="1"/>
</dbReference>
<dbReference type="InterPro" id="IPR047808">
    <property type="entry name" value="CueP-like"/>
</dbReference>
<dbReference type="EMBL" id="JAUSQM010000001">
    <property type="protein sequence ID" value="MDP9822944.1"/>
    <property type="molecule type" value="Genomic_DNA"/>
</dbReference>
<reference evidence="1 2" key="1">
    <citation type="submission" date="2023-07" db="EMBL/GenBank/DDBJ databases">
        <title>Sequencing the genomes of 1000 actinobacteria strains.</title>
        <authorList>
            <person name="Klenk H.-P."/>
        </authorList>
    </citation>
    <scope>NUCLEOTIDE SEQUENCE [LARGE SCALE GENOMIC DNA]</scope>
    <source>
        <strain evidence="1 2">GD13</strain>
    </source>
</reference>